<dbReference type="PROSITE" id="PS00629">
    <property type="entry name" value="IMP_1"/>
    <property type="match status" value="1"/>
</dbReference>
<feature type="binding site" evidence="7">
    <location>
        <position position="97"/>
    </location>
    <ligand>
        <name>Mg(2+)</name>
        <dbReference type="ChEBI" id="CHEBI:18420"/>
        <label>1</label>
        <note>catalytic</note>
    </ligand>
</feature>
<dbReference type="PRINTS" id="PR00377">
    <property type="entry name" value="IMPHPHTASES"/>
</dbReference>
<organism evidence="9 10">
    <name type="scientific">Parachlamydia acanthamoebae</name>
    <dbReference type="NCBI Taxonomy" id="83552"/>
    <lineage>
        <taxon>Bacteria</taxon>
        <taxon>Pseudomonadati</taxon>
        <taxon>Chlamydiota</taxon>
        <taxon>Chlamydiia</taxon>
        <taxon>Parachlamydiales</taxon>
        <taxon>Parachlamydiaceae</taxon>
        <taxon>Parachlamydia</taxon>
    </lineage>
</organism>
<comment type="similarity">
    <text evidence="3 8">Belongs to the inositol monophosphatase superfamily.</text>
</comment>
<evidence type="ECO:0000256" key="7">
    <source>
        <dbReference type="PIRSR" id="PIRSR600760-2"/>
    </source>
</evidence>
<dbReference type="FunFam" id="3.40.190.80:FF:000002">
    <property type="entry name" value="Inositol-1-monophosphatase"/>
    <property type="match status" value="1"/>
</dbReference>
<dbReference type="FunFam" id="3.30.540.10:FF:000003">
    <property type="entry name" value="Inositol-1-monophosphatase"/>
    <property type="match status" value="1"/>
</dbReference>
<evidence type="ECO:0000313" key="9">
    <source>
        <dbReference type="EMBL" id="KIA76659.1"/>
    </source>
</evidence>
<dbReference type="PROSITE" id="PS00630">
    <property type="entry name" value="IMP_2"/>
    <property type="match status" value="1"/>
</dbReference>
<feature type="binding site" evidence="7">
    <location>
        <position position="95"/>
    </location>
    <ligand>
        <name>Mg(2+)</name>
        <dbReference type="ChEBI" id="CHEBI:18420"/>
        <label>1</label>
        <note>catalytic</note>
    </ligand>
</feature>
<dbReference type="PATRIC" id="fig|83552.4.peg.2309"/>
<dbReference type="SUPFAM" id="SSF56655">
    <property type="entry name" value="Carbohydrate phosphatase"/>
    <property type="match status" value="1"/>
</dbReference>
<keyword evidence="4 7" id="KW-0479">Metal-binding</keyword>
<dbReference type="GO" id="GO:0008934">
    <property type="term" value="F:inositol monophosphate 1-phosphatase activity"/>
    <property type="evidence" value="ECO:0007669"/>
    <property type="project" value="InterPro"/>
</dbReference>
<evidence type="ECO:0000256" key="1">
    <source>
        <dbReference type="ARBA" id="ARBA00001033"/>
    </source>
</evidence>
<comment type="cofactor">
    <cofactor evidence="2 7 8">
        <name>Mg(2+)</name>
        <dbReference type="ChEBI" id="CHEBI:18420"/>
    </cofactor>
</comment>
<evidence type="ECO:0000256" key="2">
    <source>
        <dbReference type="ARBA" id="ARBA00001946"/>
    </source>
</evidence>
<dbReference type="CDD" id="cd01639">
    <property type="entry name" value="IMPase"/>
    <property type="match status" value="1"/>
</dbReference>
<dbReference type="Gene3D" id="3.30.540.10">
    <property type="entry name" value="Fructose-1,6-Bisphosphatase, subunit A, domain 1"/>
    <property type="match status" value="1"/>
</dbReference>
<dbReference type="InterPro" id="IPR033942">
    <property type="entry name" value="IMPase"/>
</dbReference>
<evidence type="ECO:0000256" key="5">
    <source>
        <dbReference type="ARBA" id="ARBA00022801"/>
    </source>
</evidence>
<feature type="binding site" evidence="7">
    <location>
        <position position="223"/>
    </location>
    <ligand>
        <name>Mg(2+)</name>
        <dbReference type="ChEBI" id="CHEBI:18420"/>
        <label>1</label>
        <note>catalytic</note>
    </ligand>
</feature>
<dbReference type="PANTHER" id="PTHR20854">
    <property type="entry name" value="INOSITOL MONOPHOSPHATASE"/>
    <property type="match status" value="1"/>
</dbReference>
<dbReference type="InterPro" id="IPR022337">
    <property type="entry name" value="Inositol_monophosphatase_SuhB"/>
</dbReference>
<evidence type="ECO:0000256" key="8">
    <source>
        <dbReference type="RuleBase" id="RU364068"/>
    </source>
</evidence>
<dbReference type="GO" id="GO:0007165">
    <property type="term" value="P:signal transduction"/>
    <property type="evidence" value="ECO:0007669"/>
    <property type="project" value="TreeGrafter"/>
</dbReference>
<reference evidence="9 10" key="1">
    <citation type="journal article" date="2014" name="Mol. Biol. Evol.">
        <title>Massive expansion of Ubiquitination-related gene families within the Chlamydiae.</title>
        <authorList>
            <person name="Domman D."/>
            <person name="Collingro A."/>
            <person name="Lagkouvardos I."/>
            <person name="Gehre L."/>
            <person name="Weinmaier T."/>
            <person name="Rattei T."/>
            <person name="Subtil A."/>
            <person name="Horn M."/>
        </authorList>
    </citation>
    <scope>NUCLEOTIDE SEQUENCE [LARGE SCALE GENOMIC DNA]</scope>
    <source>
        <strain evidence="9 10">OEW1</strain>
    </source>
</reference>
<dbReference type="EC" id="3.1.3.25" evidence="8"/>
<name>A0A0C1EJC9_9BACT</name>
<dbReference type="InterPro" id="IPR020550">
    <property type="entry name" value="Inositol_monophosphatase_CS"/>
</dbReference>
<accession>A0A0C1EJC9</accession>
<feature type="binding site" evidence="7">
    <location>
        <position position="77"/>
    </location>
    <ligand>
        <name>Mg(2+)</name>
        <dbReference type="ChEBI" id="CHEBI:18420"/>
        <label>1</label>
        <note>catalytic</note>
    </ligand>
</feature>
<keyword evidence="5 8" id="KW-0378">Hydrolase</keyword>
<dbReference type="AlphaFoldDB" id="A0A0C1EJC9"/>
<gene>
    <name evidence="9" type="primary">suhB_2</name>
    <name evidence="9" type="ORF">DB43_AA00840</name>
</gene>
<dbReference type="GO" id="GO:0006020">
    <property type="term" value="P:inositol metabolic process"/>
    <property type="evidence" value="ECO:0007669"/>
    <property type="project" value="TreeGrafter"/>
</dbReference>
<dbReference type="PANTHER" id="PTHR20854:SF4">
    <property type="entry name" value="INOSITOL-1-MONOPHOSPHATASE-RELATED"/>
    <property type="match status" value="1"/>
</dbReference>
<dbReference type="Proteomes" id="UP000031307">
    <property type="component" value="Unassembled WGS sequence"/>
</dbReference>
<dbReference type="EMBL" id="JSAM01000111">
    <property type="protein sequence ID" value="KIA76659.1"/>
    <property type="molecule type" value="Genomic_DNA"/>
</dbReference>
<evidence type="ECO:0000256" key="3">
    <source>
        <dbReference type="ARBA" id="ARBA00009759"/>
    </source>
</evidence>
<dbReference type="InterPro" id="IPR020583">
    <property type="entry name" value="Inositol_monoP_metal-BS"/>
</dbReference>
<proteinExistence type="inferred from homology"/>
<evidence type="ECO:0000313" key="10">
    <source>
        <dbReference type="Proteomes" id="UP000031307"/>
    </source>
</evidence>
<comment type="caution">
    <text evidence="9">The sequence shown here is derived from an EMBL/GenBank/DDBJ whole genome shotgun (WGS) entry which is preliminary data.</text>
</comment>
<feature type="binding site" evidence="7">
    <location>
        <position position="98"/>
    </location>
    <ligand>
        <name>Mg(2+)</name>
        <dbReference type="ChEBI" id="CHEBI:18420"/>
        <label>1</label>
        <note>catalytic</note>
    </ligand>
</feature>
<protein>
    <recommendedName>
        <fullName evidence="8">Inositol-1-monophosphatase</fullName>
        <ecNumber evidence="8">3.1.3.25</ecNumber>
    </recommendedName>
</protein>
<dbReference type="Pfam" id="PF00459">
    <property type="entry name" value="Inositol_P"/>
    <property type="match status" value="1"/>
</dbReference>
<evidence type="ECO:0000256" key="4">
    <source>
        <dbReference type="ARBA" id="ARBA00022723"/>
    </source>
</evidence>
<dbReference type="Gene3D" id="3.40.190.80">
    <property type="match status" value="1"/>
</dbReference>
<dbReference type="InterPro" id="IPR000760">
    <property type="entry name" value="Inositol_monophosphatase-like"/>
</dbReference>
<keyword evidence="6 7" id="KW-0460">Magnesium</keyword>
<dbReference type="GO" id="GO:0046872">
    <property type="term" value="F:metal ion binding"/>
    <property type="evidence" value="ECO:0007669"/>
    <property type="project" value="UniProtKB-KW"/>
</dbReference>
<sequence>MSKMKLPNLTLLQAYLKTATSAATSGGKILKKYWKNVKQIEDKSTAGDLVTEADKESEKIILQMITEAYPDHAILAEESSEKHLSSSSDFLWVIDPLDGTVNYAHQNPMVAISIALLYQNKVVVGVVFNPFYQELFQAIKGMGATLNGEKITVSQTRALDKSLLATGFAYDRRTTTDTNYPEFCHLTNLTHGVRRFGAASLDLAFVAAGRFDGYWERGLKPWDMAAGALLVQEAGGKISAYNETPFDLQSGKILATNGMLHHALSQELLNLSM</sequence>
<dbReference type="PRINTS" id="PR01959">
    <property type="entry name" value="SBIMPHPHTASE"/>
</dbReference>
<comment type="catalytic activity">
    <reaction evidence="1 8">
        <text>a myo-inositol phosphate + H2O = myo-inositol + phosphate</text>
        <dbReference type="Rhea" id="RHEA:24056"/>
        <dbReference type="ChEBI" id="CHEBI:15377"/>
        <dbReference type="ChEBI" id="CHEBI:17268"/>
        <dbReference type="ChEBI" id="CHEBI:43474"/>
        <dbReference type="ChEBI" id="CHEBI:84139"/>
        <dbReference type="EC" id="3.1.3.25"/>
    </reaction>
</comment>
<dbReference type="GO" id="GO:0046854">
    <property type="term" value="P:phosphatidylinositol phosphate biosynthetic process"/>
    <property type="evidence" value="ECO:0007669"/>
    <property type="project" value="InterPro"/>
</dbReference>
<evidence type="ECO:0000256" key="6">
    <source>
        <dbReference type="ARBA" id="ARBA00022842"/>
    </source>
</evidence>